<dbReference type="EMBL" id="MU806541">
    <property type="protein sequence ID" value="KAJ3834369.1"/>
    <property type="molecule type" value="Genomic_DNA"/>
</dbReference>
<proteinExistence type="predicted"/>
<keyword evidence="2" id="KW-1133">Transmembrane helix</keyword>
<organism evidence="3 4">
    <name type="scientific">Lentinula raphanica</name>
    <dbReference type="NCBI Taxonomy" id="153919"/>
    <lineage>
        <taxon>Eukaryota</taxon>
        <taxon>Fungi</taxon>
        <taxon>Dikarya</taxon>
        <taxon>Basidiomycota</taxon>
        <taxon>Agaricomycotina</taxon>
        <taxon>Agaricomycetes</taxon>
        <taxon>Agaricomycetidae</taxon>
        <taxon>Agaricales</taxon>
        <taxon>Marasmiineae</taxon>
        <taxon>Omphalotaceae</taxon>
        <taxon>Lentinula</taxon>
    </lineage>
</organism>
<keyword evidence="2" id="KW-0812">Transmembrane</keyword>
<keyword evidence="4" id="KW-1185">Reference proteome</keyword>
<evidence type="ECO:0000313" key="4">
    <source>
        <dbReference type="Proteomes" id="UP001163846"/>
    </source>
</evidence>
<protein>
    <submittedName>
        <fullName evidence="3">Uncharacterized protein</fullName>
    </submittedName>
</protein>
<comment type="caution">
    <text evidence="3">The sequence shown here is derived from an EMBL/GenBank/DDBJ whole genome shotgun (WGS) entry which is preliminary data.</text>
</comment>
<name>A0AA38P162_9AGAR</name>
<evidence type="ECO:0000313" key="3">
    <source>
        <dbReference type="EMBL" id="KAJ3834369.1"/>
    </source>
</evidence>
<dbReference type="InterPro" id="IPR046536">
    <property type="entry name" value="DUF6601"/>
</dbReference>
<evidence type="ECO:0000256" key="1">
    <source>
        <dbReference type="SAM" id="MobiDB-lite"/>
    </source>
</evidence>
<dbReference type="PANTHER" id="PTHR34414">
    <property type="entry name" value="HET DOMAIN-CONTAINING PROTEIN-RELATED"/>
    <property type="match status" value="1"/>
</dbReference>
<accession>A0AA38P162</accession>
<dbReference type="Pfam" id="PF20246">
    <property type="entry name" value="DUF6601"/>
    <property type="match status" value="1"/>
</dbReference>
<dbReference type="AlphaFoldDB" id="A0AA38P162"/>
<reference evidence="3" key="1">
    <citation type="submission" date="2022-08" db="EMBL/GenBank/DDBJ databases">
        <authorList>
            <consortium name="DOE Joint Genome Institute"/>
            <person name="Min B."/>
            <person name="Riley R."/>
            <person name="Sierra-Patev S."/>
            <person name="Naranjo-Ortiz M."/>
            <person name="Looney B."/>
            <person name="Konkel Z."/>
            <person name="Slot J.C."/>
            <person name="Sakamoto Y."/>
            <person name="Steenwyk J.L."/>
            <person name="Rokas A."/>
            <person name="Carro J."/>
            <person name="Camarero S."/>
            <person name="Ferreira P."/>
            <person name="Molpeceres G."/>
            <person name="Ruiz-Duenas F.J."/>
            <person name="Serrano A."/>
            <person name="Henrissat B."/>
            <person name="Drula E."/>
            <person name="Hughes K.W."/>
            <person name="Mata J.L."/>
            <person name="Ishikawa N.K."/>
            <person name="Vargas-Isla R."/>
            <person name="Ushijima S."/>
            <person name="Smith C.A."/>
            <person name="Ahrendt S."/>
            <person name="Andreopoulos W."/>
            <person name="He G."/>
            <person name="Labutti K."/>
            <person name="Lipzen A."/>
            <person name="Ng V."/>
            <person name="Sandor L."/>
            <person name="Barry K."/>
            <person name="Martinez A.T."/>
            <person name="Xiao Y."/>
            <person name="Gibbons J.G."/>
            <person name="Terashima K."/>
            <person name="Hibbett D.S."/>
            <person name="Grigoriev I.V."/>
        </authorList>
    </citation>
    <scope>NUCLEOTIDE SEQUENCE</scope>
    <source>
        <strain evidence="3">TFB9207</strain>
    </source>
</reference>
<feature type="transmembrane region" description="Helical" evidence="2">
    <location>
        <begin position="281"/>
        <end position="310"/>
    </location>
</feature>
<dbReference type="PANTHER" id="PTHR34414:SF1">
    <property type="entry name" value="SUBTILISIN-LIKE SERINE PROTEASE"/>
    <property type="match status" value="1"/>
</dbReference>
<feature type="region of interest" description="Disordered" evidence="1">
    <location>
        <begin position="1"/>
        <end position="36"/>
    </location>
</feature>
<sequence length="325" mass="37839">MTSPPNASAHWPRPNRYDGTLHKPNSNDPPFSASIGWREPSEVDRVKQEFLPGQGFPKDSHTDIHKFLCSELQASRLNDIHKYLWIAGWNESIHPLHWHLMVRRNIITTEDPDMHLVCTDWAIFVKPLPIYLLDYDNYLQHISNYDSLSLAARGFLRSYARLVVHESDFLLAQKHDLLPPSMKWLDWTRLARELALISTASVDKRFRYGELRLSRLNLIYRVWRGRLMYFRLHRSYTAYFVDQYKGSLVLFAYTTVIHAALQTMLSAEGTESSSLEVLSQLSFWFGAMTISFVLVSALSQSLYLLVVFLYNLQATLRAPKQFKRD</sequence>
<dbReference type="Proteomes" id="UP001163846">
    <property type="component" value="Unassembled WGS sequence"/>
</dbReference>
<gene>
    <name evidence="3" type="ORF">F5878DRAFT_630651</name>
</gene>
<keyword evidence="2" id="KW-0472">Membrane</keyword>
<evidence type="ECO:0000256" key="2">
    <source>
        <dbReference type="SAM" id="Phobius"/>
    </source>
</evidence>